<evidence type="ECO:0000313" key="10">
    <source>
        <dbReference type="EMBL" id="MFD0961665.1"/>
    </source>
</evidence>
<evidence type="ECO:0000256" key="1">
    <source>
        <dbReference type="ARBA" id="ARBA00004651"/>
    </source>
</evidence>
<keyword evidence="11" id="KW-1185">Reference proteome</keyword>
<keyword evidence="7 8" id="KW-0472">Membrane</keyword>
<dbReference type="PANTHER" id="PTHR47019:SF1">
    <property type="entry name" value="LIPID II FLIPPASE MURJ"/>
    <property type="match status" value="1"/>
</dbReference>
<keyword evidence="5 8" id="KW-0573">Peptidoglycan synthesis</keyword>
<dbReference type="PIRSF" id="PIRSF002869">
    <property type="entry name" value="MviN"/>
    <property type="match status" value="1"/>
</dbReference>
<evidence type="ECO:0000256" key="4">
    <source>
        <dbReference type="ARBA" id="ARBA00022960"/>
    </source>
</evidence>
<comment type="similarity">
    <text evidence="8 9">Belongs to the MurJ/MviN family.</text>
</comment>
<dbReference type="InterPro" id="IPR051050">
    <property type="entry name" value="Lipid_II_flippase_MurJ/MviN"/>
</dbReference>
<gene>
    <name evidence="8 10" type="primary">murJ</name>
    <name evidence="10" type="ORF">ACFQ2I_20155</name>
</gene>
<evidence type="ECO:0000256" key="3">
    <source>
        <dbReference type="ARBA" id="ARBA00022692"/>
    </source>
</evidence>
<keyword evidence="6 8" id="KW-1133">Transmembrane helix</keyword>
<comment type="function">
    <text evidence="8 9">Involved in peptidoglycan biosynthesis. Transports lipid-linked peptidoglycan precursors from the inner to the outer leaflet of the cytoplasmic membrane.</text>
</comment>
<dbReference type="NCBIfam" id="TIGR01695">
    <property type="entry name" value="murJ_mviN"/>
    <property type="match status" value="1"/>
</dbReference>
<evidence type="ECO:0000256" key="2">
    <source>
        <dbReference type="ARBA" id="ARBA00022475"/>
    </source>
</evidence>
<reference evidence="11" key="1">
    <citation type="journal article" date="2019" name="Int. J. Syst. Evol. Microbiol.">
        <title>The Global Catalogue of Microorganisms (GCM) 10K type strain sequencing project: providing services to taxonomists for standard genome sequencing and annotation.</title>
        <authorList>
            <consortium name="The Broad Institute Genomics Platform"/>
            <consortium name="The Broad Institute Genome Sequencing Center for Infectious Disease"/>
            <person name="Wu L."/>
            <person name="Ma J."/>
        </authorList>
    </citation>
    <scope>NUCLEOTIDE SEQUENCE [LARGE SCALE GENOMIC DNA]</scope>
    <source>
        <strain evidence="11">CCUG 59129</strain>
    </source>
</reference>
<feature type="transmembrane region" description="Helical" evidence="8">
    <location>
        <begin position="83"/>
        <end position="102"/>
    </location>
</feature>
<feature type="transmembrane region" description="Helical" evidence="8">
    <location>
        <begin position="122"/>
        <end position="142"/>
    </location>
</feature>
<feature type="transmembrane region" description="Helical" evidence="8">
    <location>
        <begin position="340"/>
        <end position="362"/>
    </location>
</feature>
<comment type="subcellular location">
    <subcellularLocation>
        <location evidence="1 8">Cell membrane</location>
        <topology evidence="1 8">Multi-pass membrane protein</topology>
    </subcellularLocation>
</comment>
<keyword evidence="4 8" id="KW-0133">Cell shape</keyword>
<accession>A0ABW3HVX8</accession>
<comment type="pathway">
    <text evidence="8">Cell wall biogenesis; peptidoglycan biosynthesis.</text>
</comment>
<keyword evidence="8 9" id="KW-0813">Transport</keyword>
<feature type="transmembrane region" description="Helical" evidence="8">
    <location>
        <begin position="399"/>
        <end position="419"/>
    </location>
</feature>
<dbReference type="EMBL" id="JBHTJZ010000062">
    <property type="protein sequence ID" value="MFD0961665.1"/>
    <property type="molecule type" value="Genomic_DNA"/>
</dbReference>
<dbReference type="Pfam" id="PF03023">
    <property type="entry name" value="MurJ"/>
    <property type="match status" value="1"/>
</dbReference>
<dbReference type="HAMAP" id="MF_02078">
    <property type="entry name" value="MurJ_MviN"/>
    <property type="match status" value="1"/>
</dbReference>
<dbReference type="CDD" id="cd13123">
    <property type="entry name" value="MATE_MurJ_like"/>
    <property type="match status" value="1"/>
</dbReference>
<dbReference type="Proteomes" id="UP001596989">
    <property type="component" value="Unassembled WGS sequence"/>
</dbReference>
<dbReference type="PANTHER" id="PTHR47019">
    <property type="entry name" value="LIPID II FLIPPASE MURJ"/>
    <property type="match status" value="1"/>
</dbReference>
<feature type="transmembrane region" description="Helical" evidence="8">
    <location>
        <begin position="180"/>
        <end position="200"/>
    </location>
</feature>
<evidence type="ECO:0000256" key="8">
    <source>
        <dbReference type="HAMAP-Rule" id="MF_02078"/>
    </source>
</evidence>
<feature type="transmembrane region" description="Helical" evidence="8">
    <location>
        <begin position="465"/>
        <end position="486"/>
    </location>
</feature>
<feature type="transmembrane region" description="Helical" evidence="8">
    <location>
        <begin position="298"/>
        <end position="320"/>
    </location>
</feature>
<feature type="transmembrane region" description="Helical" evidence="8">
    <location>
        <begin position="43"/>
        <end position="62"/>
    </location>
</feature>
<evidence type="ECO:0000313" key="11">
    <source>
        <dbReference type="Proteomes" id="UP001596989"/>
    </source>
</evidence>
<feature type="transmembrane region" description="Helical" evidence="8">
    <location>
        <begin position="374"/>
        <end position="393"/>
    </location>
</feature>
<dbReference type="InterPro" id="IPR004268">
    <property type="entry name" value="MurJ"/>
</dbReference>
<dbReference type="PRINTS" id="PR01806">
    <property type="entry name" value="VIRFACTRMVIN"/>
</dbReference>
<proteinExistence type="inferred from homology"/>
<keyword evidence="2 8" id="KW-1003">Cell membrane</keyword>
<comment type="caution">
    <text evidence="10">The sequence shown here is derived from an EMBL/GenBank/DDBJ whole genome shotgun (WGS) entry which is preliminary data.</text>
</comment>
<sequence length="506" mass="55118">MKKIIFSVTLIAIISKLFGFGREISLSYIYGATSISDAYLISVNIPNLVFGILSAGIISSYIPMYTEIELTNGRESANRFTSNLINVMFVVCTILVTTSILYTEEIVSLLAPGFNQQTLVQATVLTKVTIFAIYVNGIVAIMSGFLQVNDRHNITVLNGLILNVVIILTIVISPMLDFKVLAYGFLLGILSKILIMIPSIRREGYNHQVYLKPFNPELKKMLFTAIPVIIGTSVNQLNMLVDKNIASRLGEGGISALNYASRLNELVQGVLILPVVLVLFPMLSKLTIGGEIVGFKKIVSKTIIGISALVVPISFGSMLFSEELTSLLFDRGAFDQRAVIMTSSALFFYSIGMIGFGFRELLARAFYSLQDTKTPMINAVIGVVVNIILNIVLSKFLGLGGLALATSISAIFTSVLLFGSLKKKIGSIGMNGVSISVLKIFISAIIMGLGAKACFLYLSSMVNEGFSVLLSILVGGIIYFTALSLFKIDEIELFIKDIRRKLEIPK</sequence>
<protein>
    <recommendedName>
        <fullName evidence="8">Probable lipid II flippase MurJ</fullName>
    </recommendedName>
</protein>
<dbReference type="RefSeq" id="WP_377567457.1">
    <property type="nucleotide sequence ID" value="NZ_JBHTJZ010000062.1"/>
</dbReference>
<feature type="transmembrane region" description="Helical" evidence="8">
    <location>
        <begin position="221"/>
        <end position="241"/>
    </location>
</feature>
<evidence type="ECO:0000256" key="5">
    <source>
        <dbReference type="ARBA" id="ARBA00022984"/>
    </source>
</evidence>
<organism evidence="10 11">
    <name type="scientific">Paenibacillus chungangensis</name>
    <dbReference type="NCBI Taxonomy" id="696535"/>
    <lineage>
        <taxon>Bacteria</taxon>
        <taxon>Bacillati</taxon>
        <taxon>Bacillota</taxon>
        <taxon>Bacilli</taxon>
        <taxon>Bacillales</taxon>
        <taxon>Paenibacillaceae</taxon>
        <taxon>Paenibacillus</taxon>
    </lineage>
</organism>
<keyword evidence="8 9" id="KW-0961">Cell wall biogenesis/degradation</keyword>
<feature type="transmembrane region" description="Helical" evidence="8">
    <location>
        <begin position="154"/>
        <end position="174"/>
    </location>
</feature>
<feature type="transmembrane region" description="Helical" evidence="8">
    <location>
        <begin position="266"/>
        <end position="286"/>
    </location>
</feature>
<name>A0ABW3HVX8_9BACL</name>
<evidence type="ECO:0000256" key="6">
    <source>
        <dbReference type="ARBA" id="ARBA00022989"/>
    </source>
</evidence>
<evidence type="ECO:0000256" key="7">
    <source>
        <dbReference type="ARBA" id="ARBA00023136"/>
    </source>
</evidence>
<keyword evidence="3 8" id="KW-0812">Transmembrane</keyword>
<evidence type="ECO:0000256" key="9">
    <source>
        <dbReference type="PIRNR" id="PIRNR002869"/>
    </source>
</evidence>